<evidence type="ECO:0000256" key="2">
    <source>
        <dbReference type="ARBA" id="ARBA00022695"/>
    </source>
</evidence>
<evidence type="ECO:0000256" key="4">
    <source>
        <dbReference type="ARBA" id="ARBA00022759"/>
    </source>
</evidence>
<keyword evidence="4" id="KW-0255">Endonuclease</keyword>
<dbReference type="Pfam" id="PF17917">
    <property type="entry name" value="RT_RNaseH"/>
    <property type="match status" value="1"/>
</dbReference>
<feature type="domain" description="Reverse transcriptase RNase H-like" evidence="7">
    <location>
        <begin position="97"/>
        <end position="141"/>
    </location>
</feature>
<keyword evidence="2" id="KW-0548">Nucleotidyltransferase</keyword>
<comment type="caution">
    <text evidence="8">The sequence shown here is derived from an EMBL/GenBank/DDBJ whole genome shotgun (WGS) entry which is preliminary data.</text>
</comment>
<evidence type="ECO:0000313" key="9">
    <source>
        <dbReference type="Proteomes" id="UP001168877"/>
    </source>
</evidence>
<reference evidence="8" key="1">
    <citation type="journal article" date="2022" name="Plant J.">
        <title>Strategies of tolerance reflected in two North American maple genomes.</title>
        <authorList>
            <person name="McEvoy S.L."/>
            <person name="Sezen U.U."/>
            <person name="Trouern-Trend A."/>
            <person name="McMahon S.M."/>
            <person name="Schaberg P.G."/>
            <person name="Yang J."/>
            <person name="Wegrzyn J.L."/>
            <person name="Swenson N.G."/>
        </authorList>
    </citation>
    <scope>NUCLEOTIDE SEQUENCE</scope>
    <source>
        <strain evidence="8">NS2018</strain>
    </source>
</reference>
<dbReference type="GO" id="GO:0003964">
    <property type="term" value="F:RNA-directed DNA polymerase activity"/>
    <property type="evidence" value="ECO:0007669"/>
    <property type="project" value="UniProtKB-KW"/>
</dbReference>
<keyword evidence="6" id="KW-0695">RNA-directed DNA polymerase</keyword>
<evidence type="ECO:0000256" key="3">
    <source>
        <dbReference type="ARBA" id="ARBA00022722"/>
    </source>
</evidence>
<dbReference type="Proteomes" id="UP001168877">
    <property type="component" value="Unassembled WGS sequence"/>
</dbReference>
<keyword evidence="1" id="KW-0808">Transferase</keyword>
<keyword evidence="3" id="KW-0540">Nuclease</keyword>
<dbReference type="AlphaFoldDB" id="A0AA39RHI2"/>
<evidence type="ECO:0000259" key="7">
    <source>
        <dbReference type="Pfam" id="PF17917"/>
    </source>
</evidence>
<dbReference type="GO" id="GO:0016787">
    <property type="term" value="F:hydrolase activity"/>
    <property type="evidence" value="ECO:0007669"/>
    <property type="project" value="UniProtKB-KW"/>
</dbReference>
<sequence length="146" mass="16890">MAQRYGRNVSSDDESDRPFVENITHTQFPDRFRMPTIEQYKENRDPKEHVHRFRNIMAQYSSNDGLLCLTFPQTFGDLASRWFGRLPPGSISSFSNLSKSLLPVETRHSPTEKMALALITAARKLRPYFQAHKIGVYTNCQLKLIL</sequence>
<dbReference type="EMBL" id="JAUESC010000387">
    <property type="protein sequence ID" value="KAK0573784.1"/>
    <property type="molecule type" value="Genomic_DNA"/>
</dbReference>
<evidence type="ECO:0000256" key="5">
    <source>
        <dbReference type="ARBA" id="ARBA00022801"/>
    </source>
</evidence>
<keyword evidence="9" id="KW-1185">Reference proteome</keyword>
<evidence type="ECO:0000313" key="8">
    <source>
        <dbReference type="EMBL" id="KAK0573784.1"/>
    </source>
</evidence>
<keyword evidence="5" id="KW-0378">Hydrolase</keyword>
<accession>A0AA39RHI2</accession>
<organism evidence="8 9">
    <name type="scientific">Acer saccharum</name>
    <name type="common">Sugar maple</name>
    <dbReference type="NCBI Taxonomy" id="4024"/>
    <lineage>
        <taxon>Eukaryota</taxon>
        <taxon>Viridiplantae</taxon>
        <taxon>Streptophyta</taxon>
        <taxon>Embryophyta</taxon>
        <taxon>Tracheophyta</taxon>
        <taxon>Spermatophyta</taxon>
        <taxon>Magnoliopsida</taxon>
        <taxon>eudicotyledons</taxon>
        <taxon>Gunneridae</taxon>
        <taxon>Pentapetalae</taxon>
        <taxon>rosids</taxon>
        <taxon>malvids</taxon>
        <taxon>Sapindales</taxon>
        <taxon>Sapindaceae</taxon>
        <taxon>Hippocastanoideae</taxon>
        <taxon>Acereae</taxon>
        <taxon>Acer</taxon>
    </lineage>
</organism>
<dbReference type="PANTHER" id="PTHR33223">
    <property type="entry name" value="CCHC-TYPE DOMAIN-CONTAINING PROTEIN"/>
    <property type="match status" value="1"/>
</dbReference>
<name>A0AA39RHI2_ACESA</name>
<dbReference type="PANTHER" id="PTHR33223:SF10">
    <property type="entry name" value="AMINOTRANSFERASE-LIKE PLANT MOBILE DOMAIN-CONTAINING PROTEIN"/>
    <property type="match status" value="1"/>
</dbReference>
<dbReference type="GO" id="GO:0004519">
    <property type="term" value="F:endonuclease activity"/>
    <property type="evidence" value="ECO:0007669"/>
    <property type="project" value="UniProtKB-KW"/>
</dbReference>
<evidence type="ECO:0000256" key="1">
    <source>
        <dbReference type="ARBA" id="ARBA00022679"/>
    </source>
</evidence>
<reference evidence="8" key="2">
    <citation type="submission" date="2023-06" db="EMBL/GenBank/DDBJ databases">
        <authorList>
            <person name="Swenson N.G."/>
            <person name="Wegrzyn J.L."/>
            <person name="Mcevoy S.L."/>
        </authorList>
    </citation>
    <scope>NUCLEOTIDE SEQUENCE</scope>
    <source>
        <strain evidence="8">NS2018</strain>
        <tissue evidence="8">Leaf</tissue>
    </source>
</reference>
<proteinExistence type="predicted"/>
<dbReference type="InterPro" id="IPR041373">
    <property type="entry name" value="RT_RNaseH"/>
</dbReference>
<protein>
    <recommendedName>
        <fullName evidence="7">Reverse transcriptase RNase H-like domain-containing protein</fullName>
    </recommendedName>
</protein>
<gene>
    <name evidence="8" type="ORF">LWI29_013501</name>
</gene>
<evidence type="ECO:0000256" key="6">
    <source>
        <dbReference type="ARBA" id="ARBA00022918"/>
    </source>
</evidence>